<dbReference type="AlphaFoldDB" id="A0A913XZA7"/>
<dbReference type="PANTHER" id="PTHR24543:SF291">
    <property type="entry name" value="SMOKE ALARM, ISOFORM D"/>
    <property type="match status" value="1"/>
</dbReference>
<dbReference type="GeneID" id="110250359"/>
<sequence length="250" mass="27762">MKGHEYCPIKNRCSSKPCPLAKPLCYPDFAWNSHTCRDGVWGQWGPWSFCTCPLHALRTRACQSTSGGQALDCGPGPSRETSNSACPKPEDSQQHSKALGMEDGSIPDSHITASTYNSVKCLPHFGRLHRKPSLQVDVSWCSKVPGKVGEFLQVNLGSTKTVTKIATQGRYTPTHPSLIQFVIQYSISYSTDGSTWENYCNPIKIFQGNTDANSVVTNHLPLPITAQHIRVIVKDFYRHPSSMRIELYGY</sequence>
<keyword evidence="4" id="KW-1185">Reference proteome</keyword>
<dbReference type="CDD" id="cd00057">
    <property type="entry name" value="FA58C"/>
    <property type="match status" value="1"/>
</dbReference>
<dbReference type="EnsemblMetazoa" id="XM_021056959.2">
    <property type="protein sequence ID" value="XP_020912618.2"/>
    <property type="gene ID" value="LOC110250359"/>
</dbReference>
<dbReference type="OrthoDB" id="5985199at2759"/>
<feature type="region of interest" description="Disordered" evidence="1">
    <location>
        <begin position="72"/>
        <end position="104"/>
    </location>
</feature>
<dbReference type="InterPro" id="IPR008979">
    <property type="entry name" value="Galactose-bd-like_sf"/>
</dbReference>
<dbReference type="PROSITE" id="PS50022">
    <property type="entry name" value="FA58C_3"/>
    <property type="match status" value="1"/>
</dbReference>
<dbReference type="PROSITE" id="PS50092">
    <property type="entry name" value="TSP1"/>
    <property type="match status" value="1"/>
</dbReference>
<proteinExistence type="predicted"/>
<name>A0A913XZA7_EXADI</name>
<evidence type="ECO:0000256" key="1">
    <source>
        <dbReference type="SAM" id="MobiDB-lite"/>
    </source>
</evidence>
<dbReference type="PROSITE" id="PS01285">
    <property type="entry name" value="FA58C_1"/>
    <property type="match status" value="1"/>
</dbReference>
<dbReference type="KEGG" id="epa:110250359"/>
<dbReference type="Proteomes" id="UP000887567">
    <property type="component" value="Unplaced"/>
</dbReference>
<dbReference type="InterPro" id="IPR000884">
    <property type="entry name" value="TSP1_rpt"/>
</dbReference>
<dbReference type="PANTHER" id="PTHR24543">
    <property type="entry name" value="MULTICOPPER OXIDASE-RELATED"/>
    <property type="match status" value="1"/>
</dbReference>
<protein>
    <recommendedName>
        <fullName evidence="2">F5/8 type C domain-containing protein</fullName>
    </recommendedName>
</protein>
<evidence type="ECO:0000313" key="3">
    <source>
        <dbReference type="EnsemblMetazoa" id="XP_020912618.2"/>
    </source>
</evidence>
<accession>A0A913XZA7</accession>
<dbReference type="RefSeq" id="XP_020912618.2">
    <property type="nucleotide sequence ID" value="XM_021056959.2"/>
</dbReference>
<feature type="domain" description="F5/8 type C" evidence="2">
    <location>
        <begin position="94"/>
        <end position="250"/>
    </location>
</feature>
<dbReference type="InterPro" id="IPR000421">
    <property type="entry name" value="FA58C"/>
</dbReference>
<reference evidence="3" key="1">
    <citation type="submission" date="2022-11" db="UniProtKB">
        <authorList>
            <consortium name="EnsemblMetazoa"/>
        </authorList>
    </citation>
    <scope>IDENTIFICATION</scope>
</reference>
<dbReference type="SMART" id="SM00231">
    <property type="entry name" value="FA58C"/>
    <property type="match status" value="1"/>
</dbReference>
<evidence type="ECO:0000259" key="2">
    <source>
        <dbReference type="PROSITE" id="PS50022"/>
    </source>
</evidence>
<organism evidence="3 4">
    <name type="scientific">Exaiptasia diaphana</name>
    <name type="common">Tropical sea anemone</name>
    <name type="synonym">Aiptasia pulchella</name>
    <dbReference type="NCBI Taxonomy" id="2652724"/>
    <lineage>
        <taxon>Eukaryota</taxon>
        <taxon>Metazoa</taxon>
        <taxon>Cnidaria</taxon>
        <taxon>Anthozoa</taxon>
        <taxon>Hexacorallia</taxon>
        <taxon>Actiniaria</taxon>
        <taxon>Aiptasiidae</taxon>
        <taxon>Exaiptasia</taxon>
    </lineage>
</organism>
<evidence type="ECO:0000313" key="4">
    <source>
        <dbReference type="Proteomes" id="UP000887567"/>
    </source>
</evidence>
<dbReference type="SUPFAM" id="SSF49785">
    <property type="entry name" value="Galactose-binding domain-like"/>
    <property type="match status" value="1"/>
</dbReference>
<dbReference type="Gene3D" id="2.60.120.260">
    <property type="entry name" value="Galactose-binding domain-like"/>
    <property type="match status" value="1"/>
</dbReference>
<dbReference type="Pfam" id="PF00754">
    <property type="entry name" value="F5_F8_type_C"/>
    <property type="match status" value="1"/>
</dbReference>